<dbReference type="KEGG" id="acab:QRX50_13490"/>
<dbReference type="GO" id="GO:0016787">
    <property type="term" value="F:hydrolase activity"/>
    <property type="evidence" value="ECO:0007669"/>
    <property type="project" value="UniProtKB-KW"/>
</dbReference>
<sequence length="284" mass="30333">MILVVCMRSIEVGNIEIHALADGRIRLPAPFFPGLDAGRFPGAFAEDGTVHVPTGAFLVRGNARTILVDAGLGPREIEFPEGLRPDDGDMGAGGGLPVALAEAGCSPADIDTVLLTHLHSDHVGWLAPQGKPYFPNATVHYGTQDWAELVEPVGRHDWTRIGLETVRGHGHLRALNGAVEIAPGVTARHAPGHTPGHYVVDITADDRRVVLLGDVLHTPAQLVDSNIRFISDSDPSLALLTRQQWLRQVAGTDTIVAPAHFPGMQFFRVTADRVAEPVEAVTVG</sequence>
<dbReference type="Pfam" id="PF00753">
    <property type="entry name" value="Lactamase_B"/>
    <property type="match status" value="1"/>
</dbReference>
<name>A0A9Y2ILR7_9PSEU</name>
<proteinExistence type="inferred from homology"/>
<dbReference type="SUPFAM" id="SSF56281">
    <property type="entry name" value="Metallo-hydrolase/oxidoreductase"/>
    <property type="match status" value="1"/>
</dbReference>
<keyword evidence="4" id="KW-0862">Zinc</keyword>
<evidence type="ECO:0000313" key="6">
    <source>
        <dbReference type="EMBL" id="WIX81694.1"/>
    </source>
</evidence>
<keyword evidence="3" id="KW-0378">Hydrolase</keyword>
<dbReference type="RefSeq" id="WP_285972279.1">
    <property type="nucleotide sequence ID" value="NZ_CP127294.1"/>
</dbReference>
<protein>
    <submittedName>
        <fullName evidence="6">MBL fold metallo-hydrolase</fullName>
    </submittedName>
</protein>
<evidence type="ECO:0000256" key="3">
    <source>
        <dbReference type="ARBA" id="ARBA00022801"/>
    </source>
</evidence>
<evidence type="ECO:0000259" key="5">
    <source>
        <dbReference type="SMART" id="SM00849"/>
    </source>
</evidence>
<accession>A0A9Y2ILR7</accession>
<dbReference type="PANTHER" id="PTHR42978:SF6">
    <property type="entry name" value="QUORUM-QUENCHING LACTONASE YTNP-RELATED"/>
    <property type="match status" value="1"/>
</dbReference>
<dbReference type="SMART" id="SM00849">
    <property type="entry name" value="Lactamase_B"/>
    <property type="match status" value="1"/>
</dbReference>
<keyword evidence="2" id="KW-0479">Metal-binding</keyword>
<evidence type="ECO:0000256" key="2">
    <source>
        <dbReference type="ARBA" id="ARBA00022723"/>
    </source>
</evidence>
<feature type="domain" description="Metallo-beta-lactamase" evidence="5">
    <location>
        <begin position="53"/>
        <end position="260"/>
    </location>
</feature>
<dbReference type="EMBL" id="CP127294">
    <property type="protein sequence ID" value="WIX81694.1"/>
    <property type="molecule type" value="Genomic_DNA"/>
</dbReference>
<dbReference type="InterPro" id="IPR051013">
    <property type="entry name" value="MBL_superfamily_lactonases"/>
</dbReference>
<evidence type="ECO:0000313" key="7">
    <source>
        <dbReference type="Proteomes" id="UP001236014"/>
    </source>
</evidence>
<dbReference type="InterPro" id="IPR036866">
    <property type="entry name" value="RibonucZ/Hydroxyglut_hydro"/>
</dbReference>
<dbReference type="InterPro" id="IPR001279">
    <property type="entry name" value="Metallo-B-lactamas"/>
</dbReference>
<organism evidence="6 7">
    <name type="scientific">Amycolatopsis carbonis</name>
    <dbReference type="NCBI Taxonomy" id="715471"/>
    <lineage>
        <taxon>Bacteria</taxon>
        <taxon>Bacillati</taxon>
        <taxon>Actinomycetota</taxon>
        <taxon>Actinomycetes</taxon>
        <taxon>Pseudonocardiales</taxon>
        <taxon>Pseudonocardiaceae</taxon>
        <taxon>Amycolatopsis</taxon>
    </lineage>
</organism>
<dbReference type="Proteomes" id="UP001236014">
    <property type="component" value="Chromosome"/>
</dbReference>
<keyword evidence="7" id="KW-1185">Reference proteome</keyword>
<comment type="similarity">
    <text evidence="1">Belongs to the metallo-beta-lactamase superfamily.</text>
</comment>
<evidence type="ECO:0000256" key="1">
    <source>
        <dbReference type="ARBA" id="ARBA00007749"/>
    </source>
</evidence>
<gene>
    <name evidence="6" type="ORF">QRX50_13490</name>
</gene>
<dbReference type="AlphaFoldDB" id="A0A9Y2ILR7"/>
<dbReference type="GO" id="GO:0046872">
    <property type="term" value="F:metal ion binding"/>
    <property type="evidence" value="ECO:0007669"/>
    <property type="project" value="UniProtKB-KW"/>
</dbReference>
<dbReference type="PANTHER" id="PTHR42978">
    <property type="entry name" value="QUORUM-QUENCHING LACTONASE YTNP-RELATED-RELATED"/>
    <property type="match status" value="1"/>
</dbReference>
<reference evidence="6 7" key="1">
    <citation type="submission" date="2023-06" db="EMBL/GenBank/DDBJ databases">
        <authorList>
            <person name="Oyuntsetseg B."/>
            <person name="Kim S.B."/>
        </authorList>
    </citation>
    <scope>NUCLEOTIDE SEQUENCE [LARGE SCALE GENOMIC DNA]</scope>
    <source>
        <strain evidence="6 7">2-15</strain>
    </source>
</reference>
<evidence type="ECO:0000256" key="4">
    <source>
        <dbReference type="ARBA" id="ARBA00022833"/>
    </source>
</evidence>
<dbReference type="Gene3D" id="3.60.15.10">
    <property type="entry name" value="Ribonuclease Z/Hydroxyacylglutathione hydrolase-like"/>
    <property type="match status" value="1"/>
</dbReference>